<dbReference type="Proteomes" id="UP000033684">
    <property type="component" value="Unassembled WGS sequence"/>
</dbReference>
<dbReference type="Pfam" id="PF12679">
    <property type="entry name" value="ABC2_membrane_2"/>
    <property type="match status" value="1"/>
</dbReference>
<proteinExistence type="predicted"/>
<feature type="transmembrane region" description="Helical" evidence="1">
    <location>
        <begin position="66"/>
        <end position="88"/>
    </location>
</feature>
<feature type="transmembrane region" description="Helical" evidence="1">
    <location>
        <begin position="109"/>
        <end position="136"/>
    </location>
</feature>
<gene>
    <name evidence="2" type="ORF">VZ94_21155</name>
</gene>
<evidence type="ECO:0000313" key="3">
    <source>
        <dbReference type="Proteomes" id="UP000033684"/>
    </source>
</evidence>
<dbReference type="AlphaFoldDB" id="A0A0F3IE29"/>
<dbReference type="EMBL" id="LAJX01000330">
    <property type="protein sequence ID" value="KJV05021.1"/>
    <property type="molecule type" value="Genomic_DNA"/>
</dbReference>
<sequence length="251" mass="27414">MTAFIIAEREFKTLFLAPLAWIILAVLEALSAFMFLTQVEKFMRLQKTLALIDNAPGLTDIVVLPLYGNVGILLLLATPLLTMGVIASERRYKTLTLLLSAPISSAAIILGKFLACWGLLLVLLGLLTCMPLSLLFGGTLDFGKLACNCLALALLSAAFTATGVYFSSLSSHPVAAAISSFGLLLLLWILDWTSNFSDEPSPVLNYLSLLKHFQHLQTGLLSSVDVCFFLLYTGLFLFLSISHLDKLRRQP</sequence>
<feature type="transmembrane region" description="Helical" evidence="1">
    <location>
        <begin position="173"/>
        <end position="190"/>
    </location>
</feature>
<dbReference type="OrthoDB" id="9794512at2"/>
<keyword evidence="1" id="KW-1133">Transmembrane helix</keyword>
<name>A0A0F3IE29_9GAMM</name>
<keyword evidence="1" id="KW-0472">Membrane</keyword>
<feature type="transmembrane region" description="Helical" evidence="1">
    <location>
        <begin position="142"/>
        <end position="166"/>
    </location>
</feature>
<feature type="transmembrane region" description="Helical" evidence="1">
    <location>
        <begin position="14"/>
        <end position="36"/>
    </location>
</feature>
<comment type="caution">
    <text evidence="2">The sequence shown here is derived from an EMBL/GenBank/DDBJ whole genome shotgun (WGS) entry which is preliminary data.</text>
</comment>
<reference evidence="3" key="1">
    <citation type="submission" date="2015-03" db="EMBL/GenBank/DDBJ databases">
        <title>Draft genome sequence of a novel methanotroph (Sn10-6) isolated from flooded ricefield rhizosphere in India.</title>
        <authorList>
            <person name="Pandit P.S."/>
            <person name="Pore S.D."/>
            <person name="Arora P."/>
            <person name="Kapse N.G."/>
            <person name="Dhakephalkar P.K."/>
            <person name="Rahalkar M.C."/>
        </authorList>
    </citation>
    <scope>NUCLEOTIDE SEQUENCE [LARGE SCALE GENOMIC DNA]</scope>
    <source>
        <strain evidence="3">Sn10-6</strain>
    </source>
</reference>
<feature type="transmembrane region" description="Helical" evidence="1">
    <location>
        <begin position="220"/>
        <end position="241"/>
    </location>
</feature>
<dbReference type="RefSeq" id="WP_045780766.1">
    <property type="nucleotide sequence ID" value="NZ_LAJX01000330.1"/>
</dbReference>
<accession>A0A0F3IE29</accession>
<reference evidence="2 3" key="2">
    <citation type="journal article" date="2016" name="Microb. Ecol.">
        <title>Genome Characteristics of a Novel Type I Methanotroph (Sn10-6) Isolated from a Flooded Indian Rice Field.</title>
        <authorList>
            <person name="Rahalkar M.C."/>
            <person name="Pandit P.S."/>
            <person name="Dhakephalkar P.K."/>
            <person name="Pore S."/>
            <person name="Arora P."/>
            <person name="Kapse N."/>
        </authorList>
    </citation>
    <scope>NUCLEOTIDE SEQUENCE [LARGE SCALE GENOMIC DNA]</scope>
    <source>
        <strain evidence="2 3">Sn10-6</strain>
    </source>
</reference>
<evidence type="ECO:0000313" key="2">
    <source>
        <dbReference type="EMBL" id="KJV05021.1"/>
    </source>
</evidence>
<evidence type="ECO:0000256" key="1">
    <source>
        <dbReference type="SAM" id="Phobius"/>
    </source>
</evidence>
<keyword evidence="3" id="KW-1185">Reference proteome</keyword>
<dbReference type="GO" id="GO:0005886">
    <property type="term" value="C:plasma membrane"/>
    <property type="evidence" value="ECO:0007669"/>
    <property type="project" value="UniProtKB-SubCell"/>
</dbReference>
<keyword evidence="1" id="KW-0812">Transmembrane</keyword>
<organism evidence="2 3">
    <name type="scientific">Methylocucumis oryzae</name>
    <dbReference type="NCBI Taxonomy" id="1632867"/>
    <lineage>
        <taxon>Bacteria</taxon>
        <taxon>Pseudomonadati</taxon>
        <taxon>Pseudomonadota</taxon>
        <taxon>Gammaproteobacteria</taxon>
        <taxon>Methylococcales</taxon>
        <taxon>Methylococcaceae</taxon>
        <taxon>Methylocucumis</taxon>
    </lineage>
</organism>
<dbReference type="PANTHER" id="PTHR43471">
    <property type="entry name" value="ABC TRANSPORTER PERMEASE"/>
    <property type="match status" value="1"/>
</dbReference>
<protein>
    <submittedName>
        <fullName evidence="2">ABC transporter permease</fullName>
    </submittedName>
</protein>
<dbReference type="GO" id="GO:0140359">
    <property type="term" value="F:ABC-type transporter activity"/>
    <property type="evidence" value="ECO:0007669"/>
    <property type="project" value="InterPro"/>
</dbReference>